<comment type="caution">
    <text evidence="1">The sequence shown here is derived from an EMBL/GenBank/DDBJ whole genome shotgun (WGS) entry which is preliminary data.</text>
</comment>
<protein>
    <submittedName>
        <fullName evidence="1">Uncharacterized protein</fullName>
    </submittedName>
</protein>
<dbReference type="EMBL" id="JAAKZI010000023">
    <property type="protein sequence ID" value="NGN84388.1"/>
    <property type="molecule type" value="Genomic_DNA"/>
</dbReference>
<evidence type="ECO:0000313" key="2">
    <source>
        <dbReference type="Proteomes" id="UP000479226"/>
    </source>
</evidence>
<organism evidence="1 2">
    <name type="scientific">Arthrobacter silviterrae</name>
    <dbReference type="NCBI Taxonomy" id="2026658"/>
    <lineage>
        <taxon>Bacteria</taxon>
        <taxon>Bacillati</taxon>
        <taxon>Actinomycetota</taxon>
        <taxon>Actinomycetes</taxon>
        <taxon>Micrococcales</taxon>
        <taxon>Micrococcaceae</taxon>
        <taxon>Arthrobacter</taxon>
    </lineage>
</organism>
<evidence type="ECO:0000313" key="1">
    <source>
        <dbReference type="EMBL" id="NGN84388.1"/>
    </source>
</evidence>
<keyword evidence="2" id="KW-1185">Reference proteome</keyword>
<accession>A0ABX0DBT2</accession>
<proteinExistence type="predicted"/>
<dbReference type="RefSeq" id="WP_165182618.1">
    <property type="nucleotide sequence ID" value="NZ_JAAKZI010000023.1"/>
</dbReference>
<name>A0ABX0DBT2_9MICC</name>
<sequence length="149" mass="16929">MEDNYGPGAVGPGGTDNEVAQVFRELTGTFMVPHPNECLICFLMRGMSLLKQSGFEMTAIYQKFNAPRATQLHRRLLGMGVYGDCHLLQRGVTFNAAVWEPDCCPDCGLPYAAPNCLEVRHGSTQPCKLWRWRRDVERERFNALWDGRY</sequence>
<reference evidence="1 2" key="1">
    <citation type="submission" date="2020-02" db="EMBL/GenBank/DDBJ databases">
        <title>Genome sequence of the type strain DSM 27180 of Arthrobacter silviterrae.</title>
        <authorList>
            <person name="Gao J."/>
            <person name="Sun J."/>
        </authorList>
    </citation>
    <scope>NUCLEOTIDE SEQUENCE [LARGE SCALE GENOMIC DNA]</scope>
    <source>
        <strain evidence="1 2">DSM 27180</strain>
    </source>
</reference>
<gene>
    <name evidence="1" type="ORF">G6N77_13105</name>
</gene>
<dbReference type="Proteomes" id="UP000479226">
    <property type="component" value="Unassembled WGS sequence"/>
</dbReference>